<dbReference type="PANTHER" id="PTHR43722">
    <property type="entry name" value="PROLINE IMINOPEPTIDASE"/>
    <property type="match status" value="1"/>
</dbReference>
<dbReference type="Gene3D" id="3.40.50.1820">
    <property type="entry name" value="alpha/beta hydrolase"/>
    <property type="match status" value="1"/>
</dbReference>
<dbReference type="Proteomes" id="UP000474957">
    <property type="component" value="Unassembled WGS sequence"/>
</dbReference>
<dbReference type="PRINTS" id="PR00793">
    <property type="entry name" value="PROAMNOPTASE"/>
</dbReference>
<organism evidence="16 17">
    <name type="scientific">Halovulum marinum</name>
    <dbReference type="NCBI Taxonomy" id="2662447"/>
    <lineage>
        <taxon>Bacteria</taxon>
        <taxon>Pseudomonadati</taxon>
        <taxon>Pseudomonadota</taxon>
        <taxon>Alphaproteobacteria</taxon>
        <taxon>Rhodobacterales</taxon>
        <taxon>Paracoccaceae</taxon>
        <taxon>Halovulum</taxon>
    </lineage>
</organism>
<sequence>MPETQSPSGAAPRRTLYPPREPFRQQVMDMPGGHRVYVEECGIRNGQPVIVLHGGPGGGCSPGMRRFFDPTHYRAVLFDQRGCGRSTPHASVENNTTWDLVEDIERIRRALGIRKWIVFGGSWGATLALVYAQTHPERVEALVLRGIFTMTRSELDWFYGGGAGTFWPEQWRAFAHMVPKAERGDLIGAYHQRLFGDDVAEQTRFARAWAGWESALAVLAPTGPRGLPSGAYARAFARLENHYFINDGFLDADGKIHRDMPVLQDIPGYIVQGRYDMVCPPATAQRVHEAWPGSRMTMVPDAGHALSEPGISEELVGTMDRLRDSARAARLRRHLG</sequence>
<evidence type="ECO:0000256" key="14">
    <source>
        <dbReference type="SAM" id="MobiDB-lite"/>
    </source>
</evidence>
<evidence type="ECO:0000256" key="8">
    <source>
        <dbReference type="ARBA" id="ARBA00022670"/>
    </source>
</evidence>
<evidence type="ECO:0000313" key="16">
    <source>
        <dbReference type="EMBL" id="MSU89421.1"/>
    </source>
</evidence>
<feature type="domain" description="AB hydrolase-1" evidence="15">
    <location>
        <begin position="48"/>
        <end position="306"/>
    </location>
</feature>
<proteinExistence type="inferred from homology"/>
<dbReference type="GO" id="GO:0005737">
    <property type="term" value="C:cytoplasm"/>
    <property type="evidence" value="ECO:0007669"/>
    <property type="project" value="UniProtKB-SubCell"/>
</dbReference>
<dbReference type="GO" id="GO:0004177">
    <property type="term" value="F:aminopeptidase activity"/>
    <property type="evidence" value="ECO:0007669"/>
    <property type="project" value="UniProtKB-UniRule"/>
</dbReference>
<evidence type="ECO:0000256" key="7">
    <source>
        <dbReference type="ARBA" id="ARBA00022490"/>
    </source>
</evidence>
<comment type="caution">
    <text evidence="16">The sequence shown here is derived from an EMBL/GenBank/DDBJ whole genome shotgun (WGS) entry which is preliminary data.</text>
</comment>
<comment type="similarity">
    <text evidence="3 11 13">Belongs to the peptidase S33 family.</text>
</comment>
<dbReference type="Pfam" id="PF00561">
    <property type="entry name" value="Abhydrolase_1"/>
    <property type="match status" value="1"/>
</dbReference>
<feature type="active site" description="Nucleophile" evidence="12">
    <location>
        <position position="122"/>
    </location>
</feature>
<dbReference type="InterPro" id="IPR000073">
    <property type="entry name" value="AB_hydrolase_1"/>
</dbReference>
<comment type="subcellular location">
    <subcellularLocation>
        <location evidence="2 11">Cytoplasm</location>
    </subcellularLocation>
</comment>
<dbReference type="NCBIfam" id="TIGR01249">
    <property type="entry name" value="pro_imino_pep_1"/>
    <property type="match status" value="1"/>
</dbReference>
<dbReference type="AlphaFoldDB" id="A0A6L5YYM3"/>
<reference evidence="16 17" key="1">
    <citation type="submission" date="2019-10" db="EMBL/GenBank/DDBJ databases">
        <title>Cognatihalovulum marinum gen. nov. sp. nov., a new member of the family Rhodobacteraceae isolated from deep seawater of the Northwest Indian Ocean.</title>
        <authorList>
            <person name="Ruan C."/>
            <person name="Wang J."/>
            <person name="Zheng X."/>
            <person name="Song L."/>
            <person name="Zhu Y."/>
            <person name="Huang Y."/>
            <person name="Lu Z."/>
            <person name="Du W."/>
            <person name="Huang L."/>
            <person name="Dai X."/>
        </authorList>
    </citation>
    <scope>NUCLEOTIDE SEQUENCE [LARGE SCALE GENOMIC DNA]</scope>
    <source>
        <strain evidence="16 17">2CG4</strain>
    </source>
</reference>
<dbReference type="EC" id="3.4.11.5" evidence="4 11"/>
<feature type="active site" description="Proton donor" evidence="12">
    <location>
        <position position="304"/>
    </location>
</feature>
<evidence type="ECO:0000256" key="11">
    <source>
        <dbReference type="PIRNR" id="PIRNR006431"/>
    </source>
</evidence>
<keyword evidence="9 11" id="KW-0378">Hydrolase</keyword>
<evidence type="ECO:0000259" key="15">
    <source>
        <dbReference type="Pfam" id="PF00561"/>
    </source>
</evidence>
<evidence type="ECO:0000256" key="4">
    <source>
        <dbReference type="ARBA" id="ARBA00012568"/>
    </source>
</evidence>
<protein>
    <recommendedName>
        <fullName evidence="5 11">Proline iminopeptidase</fullName>
        <shortName evidence="11">PIP</shortName>
        <ecNumber evidence="4 11">3.4.11.5</ecNumber>
    </recommendedName>
    <alternativeName>
        <fullName evidence="10 11">Prolyl aminopeptidase</fullName>
    </alternativeName>
</protein>
<keyword evidence="17" id="KW-1185">Reference proteome</keyword>
<evidence type="ECO:0000256" key="12">
    <source>
        <dbReference type="PIRSR" id="PIRSR006431-1"/>
    </source>
</evidence>
<feature type="region of interest" description="Disordered" evidence="14">
    <location>
        <begin position="1"/>
        <end position="22"/>
    </location>
</feature>
<dbReference type="PIRSF" id="PIRSF006431">
    <property type="entry name" value="Pept_S33"/>
    <property type="match status" value="1"/>
</dbReference>
<evidence type="ECO:0000256" key="13">
    <source>
        <dbReference type="RuleBase" id="RU003421"/>
    </source>
</evidence>
<evidence type="ECO:0000313" key="17">
    <source>
        <dbReference type="Proteomes" id="UP000474957"/>
    </source>
</evidence>
<evidence type="ECO:0000256" key="6">
    <source>
        <dbReference type="ARBA" id="ARBA00022438"/>
    </source>
</evidence>
<evidence type="ECO:0000256" key="3">
    <source>
        <dbReference type="ARBA" id="ARBA00010088"/>
    </source>
</evidence>
<dbReference type="PRINTS" id="PR00111">
    <property type="entry name" value="ABHYDROLASE"/>
</dbReference>
<dbReference type="EMBL" id="WIND01000004">
    <property type="protein sequence ID" value="MSU89421.1"/>
    <property type="molecule type" value="Genomic_DNA"/>
</dbReference>
<keyword evidence="8 11" id="KW-0645">Protease</keyword>
<evidence type="ECO:0000256" key="5">
    <source>
        <dbReference type="ARBA" id="ARBA00021843"/>
    </source>
</evidence>
<dbReference type="SUPFAM" id="SSF53474">
    <property type="entry name" value="alpha/beta-Hydrolases"/>
    <property type="match status" value="1"/>
</dbReference>
<dbReference type="PANTHER" id="PTHR43722:SF1">
    <property type="entry name" value="PROLINE IMINOPEPTIDASE"/>
    <property type="match status" value="1"/>
</dbReference>
<accession>A0A6L5YYM3</accession>
<gene>
    <name evidence="16" type="primary">pip</name>
    <name evidence="16" type="ORF">GE300_07305</name>
</gene>
<dbReference type="GO" id="GO:0006508">
    <property type="term" value="P:proteolysis"/>
    <property type="evidence" value="ECO:0007669"/>
    <property type="project" value="UniProtKB-KW"/>
</dbReference>
<dbReference type="InterPro" id="IPR002410">
    <property type="entry name" value="Peptidase_S33"/>
</dbReference>
<name>A0A6L5YYM3_9RHOB</name>
<evidence type="ECO:0000256" key="2">
    <source>
        <dbReference type="ARBA" id="ARBA00004496"/>
    </source>
</evidence>
<evidence type="ECO:0000256" key="10">
    <source>
        <dbReference type="ARBA" id="ARBA00029605"/>
    </source>
</evidence>
<evidence type="ECO:0000256" key="1">
    <source>
        <dbReference type="ARBA" id="ARBA00001585"/>
    </source>
</evidence>
<keyword evidence="6 11" id="KW-0031">Aminopeptidase</keyword>
<comment type="catalytic activity">
    <reaction evidence="1 11 13">
        <text>Release of N-terminal proline from a peptide.</text>
        <dbReference type="EC" id="3.4.11.5"/>
    </reaction>
</comment>
<feature type="active site" evidence="12">
    <location>
        <position position="276"/>
    </location>
</feature>
<dbReference type="RefSeq" id="WP_154445910.1">
    <property type="nucleotide sequence ID" value="NZ_WIND01000004.1"/>
</dbReference>
<dbReference type="InterPro" id="IPR029058">
    <property type="entry name" value="AB_hydrolase_fold"/>
</dbReference>
<keyword evidence="7 11" id="KW-0963">Cytoplasm</keyword>
<dbReference type="InterPro" id="IPR005944">
    <property type="entry name" value="Pro_iminopeptidase"/>
</dbReference>
<evidence type="ECO:0000256" key="9">
    <source>
        <dbReference type="ARBA" id="ARBA00022801"/>
    </source>
</evidence>